<gene>
    <name evidence="1" type="ORF">EVA_00808</name>
</gene>
<dbReference type="AlphaFoldDB" id="J9GQM0"/>
<accession>J9GQM0</accession>
<protein>
    <submittedName>
        <fullName evidence="1">Uncharacterized protein</fullName>
    </submittedName>
</protein>
<comment type="caution">
    <text evidence="1">The sequence shown here is derived from an EMBL/GenBank/DDBJ whole genome shotgun (WGS) entry which is preliminary data.</text>
</comment>
<organism evidence="1">
    <name type="scientific">gut metagenome</name>
    <dbReference type="NCBI Taxonomy" id="749906"/>
    <lineage>
        <taxon>unclassified sequences</taxon>
        <taxon>metagenomes</taxon>
        <taxon>organismal metagenomes</taxon>
    </lineage>
</organism>
<name>J9GQM0_9ZZZZ</name>
<reference evidence="1" key="1">
    <citation type="journal article" date="2012" name="PLoS ONE">
        <title>Gene sets for utilization of primary and secondary nutrition supplies in the distal gut of endangered iberian lynx.</title>
        <authorList>
            <person name="Alcaide M."/>
            <person name="Messina E."/>
            <person name="Richter M."/>
            <person name="Bargiela R."/>
            <person name="Peplies J."/>
            <person name="Huws S.A."/>
            <person name="Newbold C.J."/>
            <person name="Golyshin P.N."/>
            <person name="Simon M.A."/>
            <person name="Lopez G."/>
            <person name="Yakimov M.M."/>
            <person name="Ferrer M."/>
        </authorList>
    </citation>
    <scope>NUCLEOTIDE SEQUENCE</scope>
</reference>
<evidence type="ECO:0000313" key="1">
    <source>
        <dbReference type="EMBL" id="EJX10632.1"/>
    </source>
</evidence>
<proteinExistence type="predicted"/>
<sequence length="246" mass="26712">MTDAAQFVDTRSFTQKCALLVEVSIGKLCLLARPALDSQRLECGEHTVVNILDRDTVAYVVVPYSKHTAFNGRILFLEGLVADHCGRPRVVKPFAVEVVVIVTGCGHDVNGTVGDADKLVTQLLHVLRIGVAVEPAVHEYIFSLYGCLTLGVRQGTPNNSLLAEAFYKTDVVVGKFAELLYHFLLGIGIFVGTDVYTLATEDRFLAAEVFAEEAVDKFVGLGIEEVEVVHTVLLATNLGFVLCEGE</sequence>
<dbReference type="EMBL" id="AMCI01000142">
    <property type="protein sequence ID" value="EJX10632.1"/>
    <property type="molecule type" value="Genomic_DNA"/>
</dbReference>